<evidence type="ECO:0000313" key="1">
    <source>
        <dbReference type="EMBL" id="CAG8841167.1"/>
    </source>
</evidence>
<dbReference type="Proteomes" id="UP000789920">
    <property type="component" value="Unassembled WGS sequence"/>
</dbReference>
<gene>
    <name evidence="1" type="ORF">RPERSI_LOCUS31754</name>
</gene>
<keyword evidence="2" id="KW-1185">Reference proteome</keyword>
<proteinExistence type="predicted"/>
<dbReference type="EMBL" id="CAJVQC010129317">
    <property type="protein sequence ID" value="CAG8841167.1"/>
    <property type="molecule type" value="Genomic_DNA"/>
</dbReference>
<feature type="non-terminal residue" evidence="1">
    <location>
        <position position="204"/>
    </location>
</feature>
<reference evidence="1" key="1">
    <citation type="submission" date="2021-06" db="EMBL/GenBank/DDBJ databases">
        <authorList>
            <person name="Kallberg Y."/>
            <person name="Tangrot J."/>
            <person name="Rosling A."/>
        </authorList>
    </citation>
    <scope>NUCLEOTIDE SEQUENCE</scope>
    <source>
        <strain evidence="1">MA461A</strain>
    </source>
</reference>
<accession>A0ACA9SIU0</accession>
<comment type="caution">
    <text evidence="1">The sequence shown here is derived from an EMBL/GenBank/DDBJ whole genome shotgun (WGS) entry which is preliminary data.</text>
</comment>
<protein>
    <submittedName>
        <fullName evidence="1">6435_t:CDS:1</fullName>
    </submittedName>
</protein>
<sequence length="204" mass="23713">YQFWTKSNPPNHDSATLKQFYEMGFLTSIPVHMPNTTRTFWNSFSRALDNNKKTSDGKRRILSIIAEDFTYDELETNLGVGRHTISGARKHAKSYGHGAPPLSKPIIYRVKLTEEQLNQFEIFFSNKENVNMSSYRTETSTGLPILYLQNHKKALWEKFHERYPNGMQRISFMTRLQGGRYIYKDNLGGMCSSCNELGYEVFKE</sequence>
<name>A0ACA9SIU0_9GLOM</name>
<organism evidence="1 2">
    <name type="scientific">Racocetra persica</name>
    <dbReference type="NCBI Taxonomy" id="160502"/>
    <lineage>
        <taxon>Eukaryota</taxon>
        <taxon>Fungi</taxon>
        <taxon>Fungi incertae sedis</taxon>
        <taxon>Mucoromycota</taxon>
        <taxon>Glomeromycotina</taxon>
        <taxon>Glomeromycetes</taxon>
        <taxon>Diversisporales</taxon>
        <taxon>Gigasporaceae</taxon>
        <taxon>Racocetra</taxon>
    </lineage>
</organism>
<evidence type="ECO:0000313" key="2">
    <source>
        <dbReference type="Proteomes" id="UP000789920"/>
    </source>
</evidence>
<feature type="non-terminal residue" evidence="1">
    <location>
        <position position="1"/>
    </location>
</feature>